<dbReference type="RefSeq" id="WP_328777231.1">
    <property type="nucleotide sequence ID" value="NZ_CP108057.1"/>
</dbReference>
<name>A0ABZ1RV28_9ACTN</name>
<keyword evidence="2" id="KW-1185">Reference proteome</keyword>
<accession>A0ABZ1RV28</accession>
<reference evidence="1" key="1">
    <citation type="submission" date="2022-10" db="EMBL/GenBank/DDBJ databases">
        <title>The complete genomes of actinobacterial strains from the NBC collection.</title>
        <authorList>
            <person name="Joergensen T.S."/>
            <person name="Alvarez Arevalo M."/>
            <person name="Sterndorff E.B."/>
            <person name="Faurdal D."/>
            <person name="Vuksanovic O."/>
            <person name="Mourched A.-S."/>
            <person name="Charusanti P."/>
            <person name="Shaw S."/>
            <person name="Blin K."/>
            <person name="Weber T."/>
        </authorList>
    </citation>
    <scope>NUCLEOTIDE SEQUENCE</scope>
    <source>
        <strain evidence="1">NBC_00283</strain>
    </source>
</reference>
<evidence type="ECO:0008006" key="3">
    <source>
        <dbReference type="Google" id="ProtNLM"/>
    </source>
</evidence>
<organism evidence="1 2">
    <name type="scientific">Streptomyces goshikiensis</name>
    <dbReference type="NCBI Taxonomy" id="1942"/>
    <lineage>
        <taxon>Bacteria</taxon>
        <taxon>Bacillati</taxon>
        <taxon>Actinomycetota</taxon>
        <taxon>Actinomycetes</taxon>
        <taxon>Kitasatosporales</taxon>
        <taxon>Streptomycetaceae</taxon>
        <taxon>Streptomyces</taxon>
    </lineage>
</organism>
<protein>
    <recommendedName>
        <fullName evidence="3">Asp23/Gls24 family envelope stress response protein</fullName>
    </recommendedName>
</protein>
<proteinExistence type="predicted"/>
<dbReference type="Proteomes" id="UP001432075">
    <property type="component" value="Chromosome"/>
</dbReference>
<gene>
    <name evidence="1" type="ORF">OHU17_33815</name>
</gene>
<dbReference type="EMBL" id="CP108057">
    <property type="protein sequence ID" value="WUO50423.1"/>
    <property type="molecule type" value="Genomic_DNA"/>
</dbReference>
<sequence length="128" mass="13387">MTTTDTASLLSVAAEAALAVPGVAGLQPRLVHRLAAAAAPTHPVTTLHPAPPEAGIRADRAPDGSGWHIEVRCVLAESHRALDTARHVHDRVRTAVISHLATHGVAEPVTTTVTVTRIFSRHGTAKTL</sequence>
<evidence type="ECO:0000313" key="1">
    <source>
        <dbReference type="EMBL" id="WUO50423.1"/>
    </source>
</evidence>
<evidence type="ECO:0000313" key="2">
    <source>
        <dbReference type="Proteomes" id="UP001432075"/>
    </source>
</evidence>